<dbReference type="RefSeq" id="WP_262626471.1">
    <property type="nucleotide sequence ID" value="NZ_CP094809.1"/>
</dbReference>
<gene>
    <name evidence="2" type="ORF">MUA95_00495</name>
</gene>
<evidence type="ECO:0000256" key="1">
    <source>
        <dbReference type="ARBA" id="ARBA00009715"/>
    </source>
</evidence>
<dbReference type="PROSITE" id="PS51257">
    <property type="entry name" value="PROKAR_LIPOPROTEIN"/>
    <property type="match status" value="1"/>
</dbReference>
<evidence type="ECO:0000313" key="3">
    <source>
        <dbReference type="Proteomes" id="UP001065705"/>
    </source>
</evidence>
<reference evidence="2" key="1">
    <citation type="submission" date="2022-03" db="EMBL/GenBank/DDBJ databases">
        <title>Comparative Genomics of East African Camel-Associated Staphylococcaceae spp.: Diversity and Inheritance of Traits Involved in Host-Pathogen Interactions.</title>
        <authorList>
            <person name="Akarsu H."/>
            <person name="Liljander A."/>
            <person name="Younan M."/>
            <person name="Brodard I."/>
            <person name="Glucks I."/>
            <person name="Labroussaa F."/>
            <person name="Overesch G."/>
            <person name="Kuhnert P."/>
            <person name="Perreten V."/>
            <person name="Drexler J.F."/>
            <person name="Corman V.M."/>
            <person name="Falquet L."/>
            <person name="Jores J."/>
        </authorList>
    </citation>
    <scope>NUCLEOTIDE SEQUENCE</scope>
    <source>
        <strain evidence="2">IVB6197</strain>
    </source>
</reference>
<organism evidence="2 3">
    <name type="scientific">Staphylococcus agnetis</name>
    <dbReference type="NCBI Taxonomy" id="985762"/>
    <lineage>
        <taxon>Bacteria</taxon>
        <taxon>Bacillati</taxon>
        <taxon>Bacillota</taxon>
        <taxon>Bacilli</taxon>
        <taxon>Bacillales</taxon>
        <taxon>Staphylococcaceae</taxon>
        <taxon>Staphylococcus</taxon>
    </lineage>
</organism>
<dbReference type="NCBIfam" id="TIGR01742">
    <property type="entry name" value="SA_tandem_lipo"/>
    <property type="match status" value="1"/>
</dbReference>
<protein>
    <submittedName>
        <fullName evidence="2">Tandem-type lipoprotein</fullName>
    </submittedName>
</protein>
<proteinExistence type="inferred from homology"/>
<sequence>MREIKKVHKFLSLIILVLVLSGCGFINNEKSDENINETRSEKKIKQSFNKSLEMYPIKNLDDFYDKEGFRDSEFDKNDKGTWIIKSKMAIRESKDDALKVKGMVLRINRNTKLADGEYYTETYKENEKGEVEKNETNYPIRLEKNKIVPSKPIKDEEIRKEIEDFRFFIQYANFKDLNSYGQGNFDYNPNVPSYSAEYQLSNDDYNVKQLRKRYNIPTDKAPKMILKGIGEFKESSLGYKRLEIEFEKNKEKSIYFTDTVSYRSSRNVYK</sequence>
<dbReference type="InterPro" id="IPR007595">
    <property type="entry name" value="Csa"/>
</dbReference>
<accession>A0ABD7TSY6</accession>
<comment type="similarity">
    <text evidence="1">Belongs to the staphylococcal tandem lipoprotein family.</text>
</comment>
<name>A0ABD7TSY6_9STAP</name>
<dbReference type="InterPro" id="IPR038641">
    <property type="entry name" value="Csa_sf"/>
</dbReference>
<dbReference type="Pfam" id="PF04507">
    <property type="entry name" value="DUF576"/>
    <property type="match status" value="1"/>
</dbReference>
<dbReference type="Proteomes" id="UP001065705">
    <property type="component" value="Chromosome"/>
</dbReference>
<dbReference type="AlphaFoldDB" id="A0ABD7TSY6"/>
<keyword evidence="2" id="KW-0449">Lipoprotein</keyword>
<evidence type="ECO:0000313" key="2">
    <source>
        <dbReference type="EMBL" id="UXU57333.1"/>
    </source>
</evidence>
<dbReference type="Gene3D" id="2.50.20.40">
    <property type="match status" value="1"/>
</dbReference>
<dbReference type="EMBL" id="CP094809">
    <property type="protein sequence ID" value="UXU57333.1"/>
    <property type="molecule type" value="Genomic_DNA"/>
</dbReference>